<sequence>MAGEDAGATTNPLYRKTLDTRGVIQYTVETAQDGVGFASTSGRGVFSVKKVFRVIQGLELTTSGLRPLTRCDASGMSANSGNMPGSE</sequence>
<reference evidence="1 2" key="1">
    <citation type="journal article" date="2021" name="Elife">
        <title>Chloroplast acquisition without the gene transfer in kleptoplastic sea slugs, Plakobranchus ocellatus.</title>
        <authorList>
            <person name="Maeda T."/>
            <person name="Takahashi S."/>
            <person name="Yoshida T."/>
            <person name="Shimamura S."/>
            <person name="Takaki Y."/>
            <person name="Nagai Y."/>
            <person name="Toyoda A."/>
            <person name="Suzuki Y."/>
            <person name="Arimoto A."/>
            <person name="Ishii H."/>
            <person name="Satoh N."/>
            <person name="Nishiyama T."/>
            <person name="Hasebe M."/>
            <person name="Maruyama T."/>
            <person name="Minagawa J."/>
            <person name="Obokata J."/>
            <person name="Shigenobu S."/>
        </authorList>
    </citation>
    <scope>NUCLEOTIDE SEQUENCE [LARGE SCALE GENOMIC DNA]</scope>
</reference>
<proteinExistence type="predicted"/>
<comment type="caution">
    <text evidence="1">The sequence shown here is derived from an EMBL/GenBank/DDBJ whole genome shotgun (WGS) entry which is preliminary data.</text>
</comment>
<protein>
    <submittedName>
        <fullName evidence="1">Uncharacterized protein</fullName>
    </submittedName>
</protein>
<gene>
    <name evidence="1" type="ORF">ElyMa_004815000</name>
</gene>
<name>A0AAV4ILU7_9GAST</name>
<organism evidence="1 2">
    <name type="scientific">Elysia marginata</name>
    <dbReference type="NCBI Taxonomy" id="1093978"/>
    <lineage>
        <taxon>Eukaryota</taxon>
        <taxon>Metazoa</taxon>
        <taxon>Spiralia</taxon>
        <taxon>Lophotrochozoa</taxon>
        <taxon>Mollusca</taxon>
        <taxon>Gastropoda</taxon>
        <taxon>Heterobranchia</taxon>
        <taxon>Euthyneura</taxon>
        <taxon>Panpulmonata</taxon>
        <taxon>Sacoglossa</taxon>
        <taxon>Placobranchoidea</taxon>
        <taxon>Plakobranchidae</taxon>
        <taxon>Elysia</taxon>
    </lineage>
</organism>
<dbReference type="Proteomes" id="UP000762676">
    <property type="component" value="Unassembled WGS sequence"/>
</dbReference>
<evidence type="ECO:0000313" key="2">
    <source>
        <dbReference type="Proteomes" id="UP000762676"/>
    </source>
</evidence>
<accession>A0AAV4ILU7</accession>
<keyword evidence="2" id="KW-1185">Reference proteome</keyword>
<dbReference type="EMBL" id="BMAT01009635">
    <property type="protein sequence ID" value="GFS10655.1"/>
    <property type="molecule type" value="Genomic_DNA"/>
</dbReference>
<dbReference type="AlphaFoldDB" id="A0AAV4ILU7"/>
<evidence type="ECO:0000313" key="1">
    <source>
        <dbReference type="EMBL" id="GFS10655.1"/>
    </source>
</evidence>